<dbReference type="InterPro" id="IPR011527">
    <property type="entry name" value="ABC1_TM_dom"/>
</dbReference>
<dbReference type="CDD" id="cd04164">
    <property type="entry name" value="trmE"/>
    <property type="match status" value="1"/>
</dbReference>
<dbReference type="InterPro" id="IPR036640">
    <property type="entry name" value="ABC1_TM_sf"/>
</dbReference>
<evidence type="ECO:0000256" key="3">
    <source>
        <dbReference type="ARBA" id="ARBA00022989"/>
    </source>
</evidence>
<evidence type="ECO:0000259" key="6">
    <source>
        <dbReference type="PROSITE" id="PS50929"/>
    </source>
</evidence>
<dbReference type="AlphaFoldDB" id="A0A1I7X1Z2"/>
<evidence type="ECO:0000256" key="4">
    <source>
        <dbReference type="ARBA" id="ARBA00023136"/>
    </source>
</evidence>
<dbReference type="NCBIfam" id="TIGR00231">
    <property type="entry name" value="small_GTP"/>
    <property type="match status" value="1"/>
</dbReference>
<dbReference type="Pfam" id="PF00664">
    <property type="entry name" value="ABC_membrane"/>
    <property type="match status" value="1"/>
</dbReference>
<dbReference type="Proteomes" id="UP000095283">
    <property type="component" value="Unplaced"/>
</dbReference>
<keyword evidence="7" id="KW-1185">Reference proteome</keyword>
<dbReference type="Gene3D" id="1.20.1560.10">
    <property type="entry name" value="ABC transporter type 1, transmembrane domain"/>
    <property type="match status" value="1"/>
</dbReference>
<dbReference type="Gene3D" id="1.10.10.1450">
    <property type="match status" value="1"/>
</dbReference>
<dbReference type="PANTHER" id="PTHR43394:SF22">
    <property type="entry name" value="ABC TRANSMEMBRANE TYPE-1 DOMAIN-CONTAINING PROTEIN"/>
    <property type="match status" value="1"/>
</dbReference>
<dbReference type="PROSITE" id="PS50929">
    <property type="entry name" value="ABC_TM1F"/>
    <property type="match status" value="1"/>
</dbReference>
<evidence type="ECO:0000256" key="5">
    <source>
        <dbReference type="SAM" id="Phobius"/>
    </source>
</evidence>
<dbReference type="Pfam" id="PF17906">
    <property type="entry name" value="HTH_48"/>
    <property type="match status" value="1"/>
</dbReference>
<feature type="transmembrane region" description="Helical" evidence="5">
    <location>
        <begin position="699"/>
        <end position="716"/>
    </location>
</feature>
<dbReference type="PANTHER" id="PTHR43394">
    <property type="entry name" value="ATP-DEPENDENT PERMEASE MDL1, MITOCHONDRIAL"/>
    <property type="match status" value="1"/>
</dbReference>
<reference evidence="8" key="1">
    <citation type="submission" date="2016-11" db="UniProtKB">
        <authorList>
            <consortium name="WormBaseParasite"/>
        </authorList>
    </citation>
    <scope>IDENTIFICATION</scope>
</reference>
<keyword evidence="3 5" id="KW-1133">Transmembrane helix</keyword>
<dbReference type="CDD" id="cd18577">
    <property type="entry name" value="ABC_6TM_Pgp_ABCB1_D1_like"/>
    <property type="match status" value="1"/>
</dbReference>
<dbReference type="Pfam" id="PF01926">
    <property type="entry name" value="MMR_HSR1"/>
    <property type="match status" value="1"/>
</dbReference>
<evidence type="ECO:0000313" key="8">
    <source>
        <dbReference type="WBParaSite" id="Hba_11458"/>
    </source>
</evidence>
<dbReference type="InterPro" id="IPR027417">
    <property type="entry name" value="P-loop_NTPase"/>
</dbReference>
<evidence type="ECO:0000256" key="2">
    <source>
        <dbReference type="ARBA" id="ARBA00022692"/>
    </source>
</evidence>
<dbReference type="InterPro" id="IPR041426">
    <property type="entry name" value="Mos1_HTH"/>
</dbReference>
<comment type="subcellular location">
    <subcellularLocation>
        <location evidence="1">Membrane</location>
        <topology evidence="1">Multi-pass membrane protein</topology>
    </subcellularLocation>
</comment>
<dbReference type="GO" id="GO:0005525">
    <property type="term" value="F:GTP binding"/>
    <property type="evidence" value="ECO:0007669"/>
    <property type="project" value="InterPro"/>
</dbReference>
<name>A0A1I7X1Z2_HETBA</name>
<feature type="transmembrane region" description="Helical" evidence="5">
    <location>
        <begin position="599"/>
        <end position="622"/>
    </location>
</feature>
<feature type="domain" description="ABC transmembrane type-1" evidence="6">
    <location>
        <begin position="535"/>
        <end position="772"/>
    </location>
</feature>
<dbReference type="WBParaSite" id="Hba_11458">
    <property type="protein sequence ID" value="Hba_11458"/>
    <property type="gene ID" value="Hba_11458"/>
</dbReference>
<sequence>MSTIFALSSGILPSAIALFRLSGKNIFNNLLRQMVEIYIQKLSVNDRCLSYRCKADQSRAGFGICFLEYILARRDVAIVSEQAGTTRDSIEVRLDIGGVPVTLTDTAGMRNTVDLVEIKGIERTKQKITDADLVLIVVNATDNANEFEEILRELQDLCQKSQPIIMIKNKCDLLPTVSTQDLSKLELSNITDCVSTCALSHEGSCWCSFLFHISYICFLQISFLGVSPLVFSLQKFIENLCPSDIGPWLSDRQLLSASEGCRKICIAFEEDEVKERTARKWFQKFPLGVESLQDAPRTGRPLSLNYEDLRIAIETNSKLICVELSNILNENEETIISHLHQLGKRWKLSEWVLHSLTTETNSNGSQYECEKLPQLTSITITGKISQRITKKNSSIATIYDKTVELECEIMSHPPYSPSLSSTDSHLFLNLNNHMRNKKEAGDELSTAMSVCDSALLCQHLQSALDIFGQMTGTTTVKRVDMAKGEDERTPLLGQKLSKLRNRSTSSESWSEKSELKTSNYGIFTFATSIDYLLVATGTLASFIHGVGFPLLAVVLGGMTTIFLRTQNSEFVVGKGNTDPNGLPGITQEQFDEDVGRFCLYYLILGVAMFITSYIQIVCWETFSERITHRLRQTYLRSILRQQIAWFDEQQTGNLTARLTDDLERVREGLGDKLSLFLQMLSAFLAGFGVGFFYSWSMTLVMMAMAPFVVISGAWMSRIMATGSQIEQETYAVSGAIAEETFSSIRSVYSLNGQKRELARYFSSVADLFMAFLVCYLKRFYIELYPLLV</sequence>
<dbReference type="GO" id="GO:0016020">
    <property type="term" value="C:membrane"/>
    <property type="evidence" value="ECO:0007669"/>
    <property type="project" value="UniProtKB-SubCell"/>
</dbReference>
<dbReference type="GO" id="GO:0005524">
    <property type="term" value="F:ATP binding"/>
    <property type="evidence" value="ECO:0007669"/>
    <property type="project" value="InterPro"/>
</dbReference>
<dbReference type="InterPro" id="IPR039421">
    <property type="entry name" value="Type_1_exporter"/>
</dbReference>
<evidence type="ECO:0000313" key="7">
    <source>
        <dbReference type="Proteomes" id="UP000095283"/>
    </source>
</evidence>
<organism evidence="7 8">
    <name type="scientific">Heterorhabditis bacteriophora</name>
    <name type="common">Entomopathogenic nematode worm</name>
    <dbReference type="NCBI Taxonomy" id="37862"/>
    <lineage>
        <taxon>Eukaryota</taxon>
        <taxon>Metazoa</taxon>
        <taxon>Ecdysozoa</taxon>
        <taxon>Nematoda</taxon>
        <taxon>Chromadorea</taxon>
        <taxon>Rhabditida</taxon>
        <taxon>Rhabditina</taxon>
        <taxon>Rhabditomorpha</taxon>
        <taxon>Strongyloidea</taxon>
        <taxon>Heterorhabditidae</taxon>
        <taxon>Heterorhabditis</taxon>
    </lineage>
</organism>
<dbReference type="GO" id="GO:0140359">
    <property type="term" value="F:ABC-type transporter activity"/>
    <property type="evidence" value="ECO:0007669"/>
    <property type="project" value="InterPro"/>
</dbReference>
<keyword evidence="4 5" id="KW-0472">Membrane</keyword>
<dbReference type="SUPFAM" id="SSF90123">
    <property type="entry name" value="ABC transporter transmembrane region"/>
    <property type="match status" value="1"/>
</dbReference>
<feature type="transmembrane region" description="Helical" evidence="5">
    <location>
        <begin position="531"/>
        <end position="555"/>
    </location>
</feature>
<accession>A0A1I7X1Z2</accession>
<dbReference type="Gene3D" id="3.40.50.300">
    <property type="entry name" value="P-loop containing nucleotide triphosphate hydrolases"/>
    <property type="match status" value="1"/>
</dbReference>
<evidence type="ECO:0000256" key="1">
    <source>
        <dbReference type="ARBA" id="ARBA00004141"/>
    </source>
</evidence>
<protein>
    <submittedName>
        <fullName evidence="8">ABC transmembrane type-1 domain-containing protein</fullName>
    </submittedName>
</protein>
<dbReference type="InterPro" id="IPR005225">
    <property type="entry name" value="Small_GTP-bd"/>
</dbReference>
<dbReference type="InterPro" id="IPR031168">
    <property type="entry name" value="G_TrmE"/>
</dbReference>
<proteinExistence type="predicted"/>
<dbReference type="SUPFAM" id="SSF52540">
    <property type="entry name" value="P-loop containing nucleoside triphosphate hydrolases"/>
    <property type="match status" value="1"/>
</dbReference>
<dbReference type="InterPro" id="IPR006073">
    <property type="entry name" value="GTP-bd"/>
</dbReference>
<keyword evidence="2 5" id="KW-0812">Transmembrane</keyword>